<evidence type="ECO:0000313" key="9">
    <source>
        <dbReference type="RefSeq" id="XP_041425754.1"/>
    </source>
</evidence>
<dbReference type="PROSITE" id="PS51233">
    <property type="entry name" value="VWFD"/>
    <property type="match status" value="3"/>
</dbReference>
<feature type="domain" description="VWFD" evidence="7">
    <location>
        <begin position="6893"/>
        <end position="7072"/>
    </location>
</feature>
<dbReference type="Pfam" id="PF08742">
    <property type="entry name" value="C8"/>
    <property type="match status" value="3"/>
</dbReference>
<dbReference type="SUPFAM" id="SSF57567">
    <property type="entry name" value="Serine protease inhibitors"/>
    <property type="match status" value="3"/>
</dbReference>
<dbReference type="SMART" id="SM00832">
    <property type="entry name" value="C8"/>
    <property type="match status" value="3"/>
</dbReference>
<sequence length="7670" mass="842651">MKCRMENPPELYCQPQVRSTMDWFRGAVLISLLLHGVVTHKGDGRERFDLAQEHGEKRQIKGHYSPGPMKMEDGKMQIKGQYSSGPMKMEGGTWTMHGHHSSGPIQMEGGVLPQLQGLKEHIFPEGTAGKMQIKGHYSSGPMKMEGEWTKGAGKPEGAVEYVIGETAVGTQFITAFLQNHDIKESAKLEVLVTATSSPTSVTVIINNSDFQKELTVGKGETVTIPLPETIEMKGKDVLADSVIIQSDNEVTVVSRNLKYASGDTALIYPVDRLGTEYYIFTPPFDASSSYKEFAVIAYGNETKVDIYLNGAVNFKGKDYEKGSKLTLSLQPFQTVQLQSTDDLSGSRVVSEYPVAVLSGHTCSKKNGDCDHVYEQLLPVSSWGSTFYIPGLSFQPKSDIVFVIASQDTAVDFQSGTNKGKKTLRAGEVIQFEVAQNSPLTLNANHKIQVFFYGTGGKFQDNIFGVFLSSVPATTSFGLEYEIIGQDNMEVNLAVIITKTLSLEAITFDGKPLTGIKWQEFPGSKFSWAEYNYGSGLSSHVVAHPTDIFGLLSIGYSKSTAYGSVAASIRGPGFGEMSWLQEYMLQPGAQGQPMGPQMAPGFPMPGMSGQWIIMQGQGPPTEQTVYEGTPIVQLPGTTDEWIVELDLPSGPAKFTGKPIAPVPGKKGKWTIEAHHPVQLKTEHIMQPAEPAPGFPMPGMTGHWIIMQGQGPPTEQTVYEGTPIAQLPGTTDEWIVELDLPSGPAKFTGKPIAPVPGKKGKWTIEAHHPVQLKTEHIMQPAEPAPDFPMPGMTGHWIIMQGQGPPTEQTVYEGTPIAQLPGTTDEWIVELDLPSGPAKYTGKPIAPVPGKKGKWTIEAHHPVQLKTEHIMQPAEPAPGFPMTGMTGHWIIMQGQGPPTDQTVYEGTPITQLPGTTDEWIVELDLPSGPAKYTGKPIAPVPGKKGKWTIEAHHPVQLKTEHIMQPAEPAPSFPTTGMTGQWIIMQGQGPPTEKTVYEGTPIVQLPGTTDEWIVELDLPSGPAKFTGKPIAPVPGKKGKWTIEAHHPVQLKTEHIMQPAEPAPGFAMPGMTGQWIIMQGQGPPSEQTVYEGTPIAQLPGTTDEWIVELDLPSGPVKYTGKPIAPVPGKKGKWTIEAHHPVQLRPGTYIGGTPHVLMTNEEVPLGPESMTEGEVYMEEPEEAEQPAEIQFEWGPSDVTSHGKDFATVFLQNHKPDEKSKLELFVTSKYASTSVSVTISNSDFRKELRLKKGETVTVPISAKMEMQGSKAFPNVVVIKANKDVTVISRNSKYASIDTALIYPLHRLGNEYYIITPPWGPATSLKEFALVSLGTPTTINIDLNGAIHFQDRDYPRGSRLTIHLNPFQAVQFQSTDDLSGTKITSQSPIAVLSGHTCSAKNGECDHVYEQLLPVTNWGRTFFIPGMSFQSKTDIVFVGTYQDTVIDYQSGPNREKKNVGAGEVIQFETSQVSPLSLNANNNIQVFYFGTGGISGKSKFGTFLTNIPSTESFGLEYEVIAQDKFKVNLAIIICKTSSQGEFTTDGNSMENIEWKAFPGLEYSWGELNYGSGFSSHKIQHPTTPFGLLSIGYSPSTAYGSVAPCIRGPAVVAPGEWIIERRPGQPTRFRGKPISEIPGRKGFWIIEVTLPTGPRKYVGRPIFSIPGTTEWIIETEEPTEPVPYEEQPEPFVSGGWIIEAFRPGQKTKFRGRPKAPIFGRKGIWIIEVDLPTGKRLFEGRPLSPFPGTEGEWIVETEEPTNPVEYKETPGAPATTDWIIALGRPGEPTKFKGRPVAPIPGTKGKWLIRVVMPFGVMEYEGKPVAPLPDSDDWIIETEESTAPVPYEKKPGVEVPTDWILTMGHPGQPTRFKGRPIAPIKGKKGYWLIKVVFPSGTMEYEGRPVAPLPGTDDWIIETGESTAPVPYEEKPDMPVSADWIIELGSSGQPTKFKGKPVAPVPNKKGIWIISVSGNILYEGKPIAPLPGLEGDWLVETEESTTPVPYDEQPGVPVSTDWIIEIGSPGKPTIFKARPLVPLPGRKGIWIVEVKLPTETLQFEGKPKAPIPGTDGDWMVETDKPTMPIPYKQKPGESLPKGDWIIELGRPDHPGKFKGIPIGPIPGTKGLWLIKVLLETGPEYYQGRPVGPMPGTDDQWIIETEEPSAPVPFEETPGVEIPKDWIIQLGGPGRPTTFKGRPEAPVPDKKGIWIIKVELPGTGTVTYEGIPKHPLPDSDDWIVETEESSVPVPYEEKPEAPLFKDWIIQMGRQGQPTKFRGKPDAPVPGKKGVWVMNVRFPTETKQYEGIPRTPLESIEGEWIAETEEPTVPIPYEEKPEAPLSRDWIFEIGQPGKPTKFKGRPIAPILEKKGVWIIEVKLPTGTVWYEGIPSAPLTEGEWIVETEESTMPVLYEEKPEAPVFTDWLIEIGAPDKPSRFKGKPVAPVPGKKGYWIIEVKMPTGKVRYEGKPVSQLPGTEGDWVVETEEPTVPVLYEENPEAPVSTDFIIEIGGSGKPTKFKGRPVAPIPGRKGIYTIEVKLPTGTELYEGKPISPIPGTDGDWTIETEHPTMPVPYESKPEEPVSKAKWIIEFGSPGKPTKYIGKPKAPVPGRKGYWIIQVTQPTGVEEYIGRPVATLPGTDGDWIVETDESTIPEPYEEKPGTEAPRDWIIEIGQPGKPTRFKGRPIAPVPGKEGKWIIRVFTPTGTIDYEGKPLAPLPDSDDWIIETDDSSLPVLYEENPEAPAPTDWIIDPAHQGQPSKFKGKPIAPAPGRKEMWILEVKQPTGTVRYLGLPKSPLPDGDWLAETEEPTVPVPYEEKPEAPVTTDWIIEIARPGLPTKFKAKPVVPITGRKGIWIVEVRQPTGTVLYEGRPVSPSPDKEGEWITETEPSTLPVPYEEKPGEPLPKGEWLIELGSPGKPTKFRGKPVAPIPTKKGYWLIKVTTVRGVEYYEGKPITAMPGTDGDWIVETEESTVPITYEEKPGSEVPKDWIIEIGAPGQPTKFRGRPVAPHPEKKDAWIINVVVPTGTMQFEGKPVSPFPGSDDDWIIETLEPTVPIPYEEQPGVVVFKDFILQMGHSGQPSRFKGKPFAPVIGKKGIWIISVQFPTGTRLFEGRPISPLTDPEGNWVVETEEATAPVPYEEKPEAPVSTDWIIQIGGPGQPSKFKGTPIAPIPNRKGEWVVEVKLPTGTVLYEGKPVAPMPSAEGAWTIETAQPSMPVQYEEKPGEPIPKGAWIMELARPGQPTKFIGRPVAPVPNKKGIWIIKVQQPTGVEEYEGKPIAQMPGTDGDWIIETDQPTVPVPYEVEPGAPSPSGDWVIEFTHDGQPTTFKGKPIGPIPGKKGYWTIQVTLPTGTMDYEGIPRSPIPGTDDWIVETGKPMVPIPYEGEPGVTIPTDWIIQLASPGQPTKFKGIPIAPIPGRKAWVVEVKLPKETMELEGKPIAPLPETDGEWLIETEQPTVPVPYETKPGEPVPKGEWIVEKAQPNKPTKFKGKPIAPILGQKDLWIIKVTQPTGIELYEGRPLSRIPGPEGEWITETAQPTMPVPYKEKPGVPTPSEDWIIEETHDDKPTKFKGRPIAPIYGKQGLWLIRVTLPTGTIEMEGRPVSAIPGTDDWIIETDQLTLPMPHEREPGAQIYTDWIIEIGQSGQPTKFKGTPIARVPGKKDIWIVNVKTPSGILQFEGKPLAPLPGTEREWTIETEQPTVPVPYEGKPDEPLFKDWIVELASEDKPTKFKGKLFAPIPGKKDKWIIKVTSPTGIEEYEGKPIGPISGTPEWIIETLQPSVPVPYVQTPEAPVPTGDWITEYTFEDKPTKFRGRPMAPIPGKKGIWIIEVNLPTEKVYYEGIPITPIAQTNGEWVVETQKPTLPVPYEGEPGVPVTTDWITELASPGKPTRFKGKPIAPISGRKRTWLIRVTQPTGVYEYEGIPESPIPGTDDWTIKTEEPTAPVLYEAKPEEPSPKEDWIIELGSADNPTKFKGRPSAPIPQRKVWVIKVTRPTGVEEFEGIPISEIPGGAGEWIIKTEQPTTPVPYEQEPGAPSPTAEWIIDMTHEDQPTKFKAKPVAPYPGRKGLWIVDVKIPTGVIQYYGIPKFPLADTDGEWLTETEKPTLPFPYEPEAGVQLQTDWIIEIGRPGQPTKFKGRPKAPIPGRKGIWIIDVETPSGTIEYEGKPVSQVPGVDGLWTIETELPSMPVPYEGKPGEPVPKGEWIIELGRPGQPTKFKGIPVAPIPGNKGKWLIKVPLPTGTEEYEGIPIGPIPGGDGHWIIATEQTTVPVPYEQKPEAPVPSGDWIIEMTNGDKPTKFKGRPQAPIPGRKGYWIIEVKMPSGNVLYEGIPKAPIPDSDGQWVTETEQPTLPVPYQGEPGVETKTDWIINIGSPDQPTRFKGRPKFPIPGRKGYWIIEVSTPTGTMEYEGKPVSPFPGIDGEWTVETDEGTMPMPYEGKPEEPKVNWIINFASPGKPTTFRGRPIAPIPGRKGIWIIRLITPNGIEEYEGIPNSPVPGSDGDWVVQTEESTAPIPYEPKPEAPTPTGDWIIEFSHDDKPTKFKGKPLAPIPGRKGFWIISVPQPSGTEEYEGKPIAPLPGTDGYWVIETEKPTLPVPYQREPGVSITIDWILEMGSPGHPTTFKGKPLAPVPGKKGYWIIEVKFPTGTKRFIGKPVAPIPGTDGEWTIETAQPTMPEEYEEEPGVPTPTGDWIIEKGDANKPTKFKGKPQAPIPGKKGFWIIRVTLPTGVEEYEGRPVGQIPGTDDWIVETEKPTMPAPYEEKPGEPTISDLSNWIIETSHQDQPTRFKGKPKAPVPNRKGLWIITVMLPTGAVEYIGIPKAPIPGTDGDWIIETDKPTLPELYEPEPGIPTPTGDWLILLGTPGQPTQFKGRPKVPIPGKRGKWIVDVITPSGKDEFEGKPIAPISGTDGDWTIESEPSSIPVPYEETPENPLPKGEWITELATPDHPTAFVGKPVAPHPTKKGLWIIRVPQPTGTEEYEGKPISPLAGTEGDWAIETEQPTVPVPYEPKPGDPVPTGDWIIELAHDDQPTKFKGRPNAPIPNKKEMWLIHVRTPSGILEFEGRPMDPLAGTDGDWMIETDQPTLPIPYEKEPGAPSPSGEWIIEFAQPGQKTKFRAKPLVPLYGRKGIWIVEVKLPTETRNYEGKPISPTGIDGEWITETEHTSVPIEYEGKKEEPLPIVEWIQQLARPGQPTQFKGKPVAPIPGRKGVYIIRVTEPLGTEDYYGIPKAPLPGTEGEWTAETEQPTVPVPYEPEPGAPKPTGDFIMEMAQPDKPTKFKGRPVAPIPNRKGIWIISVQTPTGTVNYEGRPISLIEETDGDWIVETEKPTLPVEYEPEPGAPTPTGEFIIEVSRNRQPSKFKGRPSAPIPGSNGLWIIDVKFPTGTIQYVGKPRSPLPGTEGDWIVETEGPTMPLPYEEKPEAPVPQGGWILQLATLDKPTKFKGKPVAPIIGRKGIWIIQVQQPTGIEEYEGKPQAPIPGTDGLWTIETEQPTVPVQYERKPDTPAPSGAWILEFAHDDQPTKFKGIPVAPIPGRKVWIIRVTLPSGTYEFEGVPVAQFPGTDGDWIVETEQPTLPVPYEEEPGVTRPSAEWIIELGRSGQPSRFKGKPVSPIPGRIGKWIIEVRTPTQITLYEGIPTAPIPDTDDWTIETEGPTVPVLYQGKPGEPVPEVKWIIQLGHPGQPTRFKGRPIAPIPGKRGKWLIRVTLPTGIEEYEGKPVSPITETDDWIIETEPSTVPVPYKPETEVPAPSGNFIIELTKGDKPTKFKGKPIAPGNTKGKWIIRVTTPTGIEYYEGRPISAIPGTEGEWIIETEFPTLPVPYEEEPGAKLPTDWIIEFGLPGQPTKFKGKPVAPIPGRRGIWIFDVIFPTGVVQYEGRPKYPMADTDDWIIETEMPTIPVQYEPKPGEPVPKGEWIIEKAQSNKPTKFRGKPVAPIPGRDGMWIIKITLPTGVEYYEGKPLSLIPETDGEWIVQTEQPSLPVPYDVAPGVQMPTGGWIIEMTNGNKPTKFTGIPVAPVSGRKGIWIIKVILTIGTLVFEGKIISPLAGTEEWIIETEQPTLPVLYVGGPYDVTSLGKEFVTAFLQNHNPHEKPRLELFITGTAPDTTVSVSVSQTDFLKTQKVGKDETISIPITEPVEMQGTGTSPRSIVIKSDAEITIVSSNFKYASADTALLYPVHRLGRVYFVFTPPFGPGSAFKEFAVVSYDKATTVDIDVMGAINFDGKDYPKGSRLTLSLEPFQAVQFQSPDDLTGTKVVSQHPIALLSGHTCSKKYGDCDHVYEQLLPVPSWGSTFYIPGLSFQTKSDFVFVVASEDTTIDYQTGKEKGKKNLAAGESAQFEVTQNSPLSLDASRNIQVFLYGAGGTSKDKLFGTFLTSLTAITLFGSGYQIIGQERFETNLAVFIIKTSSRGQLSFDRKPLPGLNWKSFPGSEYSWAEYDYGRSFGSHLVEHPSSSFGLLSIGYSPSTSYASLAPIIRGPAVPLPKAKDECSDVNCRIEETCKIKDGQGICEPNYVGTCWGWGDPHYSTFDGKKFDFQGTCSYILTQYLGNENGLQPFSIKEKNENRGNKAVSFVRHVTIEVYGHEITIKKGESPQIRVDGILQNLPVTLEGGKIKIIRSGKTALLITDFDLRASYDWDWHVIVKLPSSYHGLTSGLCGNLNKDPADDMFTEDNIPATSITEWAKSYKINDKDPFCSDACIGQCPSCDENLKNQYRGDKSCGMITDSNGPFKECQAKIDSENFYSSCIYDVCMNGGAKVFLCQALNAYATECKRDNINIAKWRTAAGCPLDCPANSHYEACATACPASCADRTAPSTCKEPCVETCQCNEGFILSSDQCVPSTSCGCNYKGLYYQANEEYWADDSCSSYCRCDPQSGEVVCQDRRCKAGEVCKVVNGKRGCHPSGFSTCIASGDPHYTTFDGRKFDYMGTCIYQMVKVTSADSTLTPFSVTVQNNNRGKKTVSFTKVVTFEVYGQNIVVDKDKPREIQVNGIQTQLPYYYENDKIVAYISGIHVFMKTDFEVTVTFDWNSYARVILPQNYANAVSGLCGNSNKDPSDDFTMSNGAKAKSEKEFGDSWKVADVPGCDQGCATNCPKCKEENKAKYKSDQYCGIITKADGPFKNCHATVNPTSYFDDCVFDTCYFEGQSVALTSAVSNYVSACQAEGLMVLEWRAGFFTKLSCPSNSHYEICGTGCAATCHGLSSPKNCKASCSEGCYCDSGYILSGGNCIPITECGSYYKGKYYKKGERFYADDTCTEYCTVRKNGEVSCEILPCAPTDTCEVVNGIRSCRAQTCAKCSLAGAHISTFDGKNYDFQGTCAYTVAKTNPGDPRLEPFSVTVQNQFHNQTNLVVLKSITLSIYGYDITLVRGQRFKVLINGEVKQLPVFCPCGRGFVNKEGHYIVIQTESQVKVIYDTQHKAIVQIPGGYANNMQALCGNYNDDVTDEFRLPDGTLVTNVDVFGASWKVPGDDPTCQDGCGANCPTLNAMKVAEYSKETKCGLIKATNGPFKGCFSRVNPKHYFKGCVEDMNILDDDSVLCMNIQGFAAACQAAGAEIKPWRTDKFCPLLCKNRSSYDLCTRTCDQNCASLTVPNTCTKRCFEGCKCAEGEFFNGDECVPMEKCGCVNEGTYFKVGESIMTENCSNKCSCNAGGGVSCDATSCTGEQTCSVRNKERGCYARNSIIMK</sequence>
<gene>
    <name evidence="9" type="primary">LOC108696888</name>
</gene>
<evidence type="ECO:0000313" key="8">
    <source>
        <dbReference type="Proteomes" id="UP000186698"/>
    </source>
</evidence>
<dbReference type="CDD" id="cd19941">
    <property type="entry name" value="TIL"/>
    <property type="match status" value="3"/>
</dbReference>
<evidence type="ECO:0000256" key="6">
    <source>
        <dbReference type="SAM" id="MobiDB-lite"/>
    </source>
</evidence>
<dbReference type="Gene3D" id="2.10.25.10">
    <property type="entry name" value="Laminin"/>
    <property type="match status" value="3"/>
</dbReference>
<reference evidence="9" key="1">
    <citation type="submission" date="2025-08" db="UniProtKB">
        <authorList>
            <consortium name="RefSeq"/>
        </authorList>
    </citation>
    <scope>IDENTIFICATION</scope>
    <source>
        <strain evidence="9">J_2021</strain>
        <tissue evidence="9">Erythrocytes</tissue>
    </source>
</reference>
<comment type="subcellular location">
    <subcellularLocation>
        <location evidence="1">Membrane</location>
    </subcellularLocation>
</comment>
<feature type="region of interest" description="Disordered" evidence="6">
    <location>
        <begin position="50"/>
        <end position="74"/>
    </location>
</feature>
<organism evidence="8 9">
    <name type="scientific">Xenopus laevis</name>
    <name type="common">African clawed frog</name>
    <dbReference type="NCBI Taxonomy" id="8355"/>
    <lineage>
        <taxon>Eukaryota</taxon>
        <taxon>Metazoa</taxon>
        <taxon>Chordata</taxon>
        <taxon>Craniata</taxon>
        <taxon>Vertebrata</taxon>
        <taxon>Euteleostomi</taxon>
        <taxon>Amphibia</taxon>
        <taxon>Batrachia</taxon>
        <taxon>Anura</taxon>
        <taxon>Pipoidea</taxon>
        <taxon>Pipidae</taxon>
        <taxon>Xenopodinae</taxon>
        <taxon>Xenopus</taxon>
        <taxon>Xenopus</taxon>
    </lineage>
</organism>
<keyword evidence="4" id="KW-1015">Disulfide bond</keyword>
<dbReference type="InterPro" id="IPR052749">
    <property type="entry name" value="Alpha-tectorin"/>
</dbReference>
<dbReference type="InterPro" id="IPR002919">
    <property type="entry name" value="TIL_dom"/>
</dbReference>
<dbReference type="RefSeq" id="XP_041425754.1">
    <property type="nucleotide sequence ID" value="XM_041569820.1"/>
</dbReference>
<evidence type="ECO:0000256" key="1">
    <source>
        <dbReference type="ARBA" id="ARBA00004370"/>
    </source>
</evidence>
<feature type="region of interest" description="Disordered" evidence="6">
    <location>
        <begin position="4883"/>
        <end position="4920"/>
    </location>
</feature>
<name>A0A8J1L9T9_XENLA</name>
<evidence type="ECO:0000259" key="7">
    <source>
        <dbReference type="PROSITE" id="PS51233"/>
    </source>
</evidence>
<dbReference type="PANTHER" id="PTHR46160">
    <property type="entry name" value="ALPHA-TECTORIN-RELATED"/>
    <property type="match status" value="1"/>
</dbReference>
<evidence type="ECO:0000256" key="2">
    <source>
        <dbReference type="ARBA" id="ARBA00022729"/>
    </source>
</evidence>
<dbReference type="InterPro" id="IPR014853">
    <property type="entry name" value="VWF/SSPO/ZAN-like_Cys-rich_dom"/>
</dbReference>
<evidence type="ECO:0000256" key="3">
    <source>
        <dbReference type="ARBA" id="ARBA00023136"/>
    </source>
</evidence>
<keyword evidence="3" id="KW-0472">Membrane</keyword>
<dbReference type="SMART" id="SM00216">
    <property type="entry name" value="VWD"/>
    <property type="match status" value="3"/>
</dbReference>
<dbReference type="Proteomes" id="UP000186698">
    <property type="component" value="Chromosome 7L"/>
</dbReference>
<evidence type="ECO:0000256" key="4">
    <source>
        <dbReference type="ARBA" id="ARBA00023157"/>
    </source>
</evidence>
<dbReference type="Pfam" id="PF00094">
    <property type="entry name" value="VWD"/>
    <property type="match status" value="3"/>
</dbReference>
<dbReference type="Pfam" id="PF17517">
    <property type="entry name" value="IgGFc_binding"/>
    <property type="match status" value="3"/>
</dbReference>
<dbReference type="InterPro" id="IPR035234">
    <property type="entry name" value="IgGFc-bd_N"/>
</dbReference>
<dbReference type="Pfam" id="PF12714">
    <property type="entry name" value="TILa"/>
    <property type="match status" value="3"/>
</dbReference>
<keyword evidence="5" id="KW-0325">Glycoprotein</keyword>
<evidence type="ECO:0000256" key="5">
    <source>
        <dbReference type="ARBA" id="ARBA00023180"/>
    </source>
</evidence>
<keyword evidence="2" id="KW-0732">Signal</keyword>
<dbReference type="Pfam" id="PF01826">
    <property type="entry name" value="TIL"/>
    <property type="match status" value="3"/>
</dbReference>
<protein>
    <submittedName>
        <fullName evidence="9">Uncharacterized protein LOC108696888 isoform X3</fullName>
    </submittedName>
</protein>
<proteinExistence type="predicted"/>
<dbReference type="FunFam" id="2.10.25.10:FF:000055">
    <property type="entry name" value="alpha-tectorin isoform X1"/>
    <property type="match status" value="2"/>
</dbReference>
<dbReference type="GO" id="GO:0016020">
    <property type="term" value="C:membrane"/>
    <property type="evidence" value="ECO:0007669"/>
    <property type="project" value="UniProtKB-SubCell"/>
</dbReference>
<dbReference type="InterPro" id="IPR025615">
    <property type="entry name" value="TILa_dom"/>
</dbReference>
<feature type="compositionally biased region" description="Basic and acidic residues" evidence="6">
    <location>
        <begin position="50"/>
        <end position="59"/>
    </location>
</feature>
<dbReference type="GeneID" id="108696888"/>
<dbReference type="PANTHER" id="PTHR46160:SF7">
    <property type="entry name" value="VWFD DOMAIN-CONTAINING PROTEIN"/>
    <property type="match status" value="1"/>
</dbReference>
<feature type="domain" description="VWFD" evidence="7">
    <location>
        <begin position="6503"/>
        <end position="6683"/>
    </location>
</feature>
<keyword evidence="8" id="KW-1185">Reference proteome</keyword>
<feature type="domain" description="VWFD" evidence="7">
    <location>
        <begin position="7281"/>
        <end position="7460"/>
    </location>
</feature>
<dbReference type="InterPro" id="IPR036084">
    <property type="entry name" value="Ser_inhib-like_sf"/>
</dbReference>
<dbReference type="InterPro" id="IPR001846">
    <property type="entry name" value="VWF_type-D"/>
</dbReference>
<accession>A0A8J1L9T9</accession>